<keyword evidence="3" id="KW-1185">Reference proteome</keyword>
<organism evidence="2 3">
    <name type="scientific">Paractinoplanes atraurantiacus</name>
    <dbReference type="NCBI Taxonomy" id="1036182"/>
    <lineage>
        <taxon>Bacteria</taxon>
        <taxon>Bacillati</taxon>
        <taxon>Actinomycetota</taxon>
        <taxon>Actinomycetes</taxon>
        <taxon>Micromonosporales</taxon>
        <taxon>Micromonosporaceae</taxon>
        <taxon>Paractinoplanes</taxon>
    </lineage>
</organism>
<feature type="transmembrane region" description="Helical" evidence="1">
    <location>
        <begin position="12"/>
        <end position="40"/>
    </location>
</feature>
<proteinExistence type="predicted"/>
<keyword evidence="1" id="KW-1133">Transmembrane helix</keyword>
<protein>
    <submittedName>
        <fullName evidence="2">Uncharacterized protein</fullName>
    </submittedName>
</protein>
<accession>A0A285H036</accession>
<keyword evidence="1" id="KW-0812">Transmembrane</keyword>
<evidence type="ECO:0000313" key="2">
    <source>
        <dbReference type="EMBL" id="SNY28923.1"/>
    </source>
</evidence>
<dbReference type="RefSeq" id="WP_097319382.1">
    <property type="nucleotide sequence ID" value="NZ_OBDY01000003.1"/>
</dbReference>
<dbReference type="EMBL" id="OBDY01000003">
    <property type="protein sequence ID" value="SNY28923.1"/>
    <property type="molecule type" value="Genomic_DNA"/>
</dbReference>
<evidence type="ECO:0000256" key="1">
    <source>
        <dbReference type="SAM" id="Phobius"/>
    </source>
</evidence>
<dbReference type="OrthoDB" id="5207393at2"/>
<reference evidence="2 3" key="1">
    <citation type="submission" date="2017-09" db="EMBL/GenBank/DDBJ databases">
        <authorList>
            <person name="Ehlers B."/>
            <person name="Leendertz F.H."/>
        </authorList>
    </citation>
    <scope>NUCLEOTIDE SEQUENCE [LARGE SCALE GENOMIC DNA]</scope>
    <source>
        <strain evidence="2 3">CGMCC 4.6857</strain>
    </source>
</reference>
<name>A0A285H036_9ACTN</name>
<sequence length="147" mass="15526">MYGNMLPKTGVGLALGGLALSALDLAWIGIAIAVLGGALITIAKLMPRRVAIEPIPVGVNDSRLTVTVDGRPVGARVGEDTRRLQLHDNAQPGPYGVANWQAPLTEFEQRAGVIPPNAPGRHRPENVTTRVMDGAAVQQALLRDRAV</sequence>
<evidence type="ECO:0000313" key="3">
    <source>
        <dbReference type="Proteomes" id="UP000219612"/>
    </source>
</evidence>
<dbReference type="AlphaFoldDB" id="A0A285H036"/>
<gene>
    <name evidence="2" type="ORF">SAMN05421748_103158</name>
</gene>
<dbReference type="Proteomes" id="UP000219612">
    <property type="component" value="Unassembled WGS sequence"/>
</dbReference>
<keyword evidence="1" id="KW-0472">Membrane</keyword>